<dbReference type="RefSeq" id="WP_132829275.1">
    <property type="nucleotide sequence ID" value="NZ_SMFP01000006.1"/>
</dbReference>
<comment type="caution">
    <text evidence="6">The sequence shown here is derived from an EMBL/GenBank/DDBJ whole genome shotgun (WGS) entry which is preliminary data.</text>
</comment>
<evidence type="ECO:0000313" key="7">
    <source>
        <dbReference type="Proteomes" id="UP000294662"/>
    </source>
</evidence>
<dbReference type="SUPFAM" id="SSF48498">
    <property type="entry name" value="Tetracyclin repressor-like, C-terminal domain"/>
    <property type="match status" value="1"/>
</dbReference>
<keyword evidence="7" id="KW-1185">Reference proteome</keyword>
<keyword evidence="3" id="KW-0804">Transcription</keyword>
<dbReference type="Pfam" id="PF16925">
    <property type="entry name" value="TetR_C_13"/>
    <property type="match status" value="1"/>
</dbReference>
<name>A0A4R5ETC4_9RHOB</name>
<dbReference type="InterPro" id="IPR001647">
    <property type="entry name" value="HTH_TetR"/>
</dbReference>
<dbReference type="InterPro" id="IPR009057">
    <property type="entry name" value="Homeodomain-like_sf"/>
</dbReference>
<dbReference type="PRINTS" id="PR00455">
    <property type="entry name" value="HTHTETR"/>
</dbReference>
<dbReference type="PROSITE" id="PS50977">
    <property type="entry name" value="HTH_TETR_2"/>
    <property type="match status" value="1"/>
</dbReference>
<evidence type="ECO:0000259" key="5">
    <source>
        <dbReference type="PROSITE" id="PS50977"/>
    </source>
</evidence>
<dbReference type="AlphaFoldDB" id="A0A4R5ETC4"/>
<dbReference type="Proteomes" id="UP000294662">
    <property type="component" value="Unassembled WGS sequence"/>
</dbReference>
<dbReference type="Gene3D" id="1.10.357.10">
    <property type="entry name" value="Tetracycline Repressor, domain 2"/>
    <property type="match status" value="1"/>
</dbReference>
<dbReference type="EMBL" id="SMFP01000006">
    <property type="protein sequence ID" value="TDE37970.1"/>
    <property type="molecule type" value="Genomic_DNA"/>
</dbReference>
<accession>A0A4R5ETC4</accession>
<protein>
    <submittedName>
        <fullName evidence="6">TetR/AcrR family transcriptional regulator</fullName>
    </submittedName>
</protein>
<sequence>MNEPTKSDLTRRKILEAGRDLVRRQGFGGVGIARILSASGVPKGSFYYYFPSKEAFGQALLLDYVTDYLARFDALTTTSLTAGEKLNRFWAAWLTQADSEGIASKCLVVKLAAEIADLSDEMREVLDQGVCQLVARIAELLREGGADASVRKFVDPDATAQMLYAKWLGAAILAKLSRDDLPLRRALTETITHLSPDPKD</sequence>
<evidence type="ECO:0000256" key="2">
    <source>
        <dbReference type="ARBA" id="ARBA00023125"/>
    </source>
</evidence>
<dbReference type="InterPro" id="IPR011075">
    <property type="entry name" value="TetR_C"/>
</dbReference>
<dbReference type="SUPFAM" id="SSF46689">
    <property type="entry name" value="Homeodomain-like"/>
    <property type="match status" value="1"/>
</dbReference>
<feature type="domain" description="HTH tetR-type" evidence="5">
    <location>
        <begin position="8"/>
        <end position="68"/>
    </location>
</feature>
<dbReference type="Pfam" id="PF00440">
    <property type="entry name" value="TetR_N"/>
    <property type="match status" value="1"/>
</dbReference>
<dbReference type="PANTHER" id="PTHR47506:SF6">
    <property type="entry name" value="HTH-TYPE TRANSCRIPTIONAL REPRESSOR NEMR"/>
    <property type="match status" value="1"/>
</dbReference>
<proteinExistence type="predicted"/>
<evidence type="ECO:0000313" key="6">
    <source>
        <dbReference type="EMBL" id="TDE37970.1"/>
    </source>
</evidence>
<reference evidence="6 7" key="1">
    <citation type="submission" date="2019-03" db="EMBL/GenBank/DDBJ databases">
        <authorList>
            <person name="Zhang S."/>
        </authorList>
    </citation>
    <scope>NUCLEOTIDE SEQUENCE [LARGE SCALE GENOMIC DNA]</scope>
    <source>
        <strain evidence="6 7">S4J41</strain>
    </source>
</reference>
<keyword evidence="2 4" id="KW-0238">DNA-binding</keyword>
<feature type="DNA-binding region" description="H-T-H motif" evidence="4">
    <location>
        <begin position="31"/>
        <end position="50"/>
    </location>
</feature>
<keyword evidence="1" id="KW-0805">Transcription regulation</keyword>
<dbReference type="PANTHER" id="PTHR47506">
    <property type="entry name" value="TRANSCRIPTIONAL REGULATORY PROTEIN"/>
    <property type="match status" value="1"/>
</dbReference>
<dbReference type="OrthoDB" id="9811084at2"/>
<dbReference type="InterPro" id="IPR036271">
    <property type="entry name" value="Tet_transcr_reg_TetR-rel_C_sf"/>
</dbReference>
<dbReference type="GO" id="GO:0003677">
    <property type="term" value="F:DNA binding"/>
    <property type="evidence" value="ECO:0007669"/>
    <property type="project" value="UniProtKB-UniRule"/>
</dbReference>
<organism evidence="6 7">
    <name type="scientific">Antarcticimicrobium sediminis</name>
    <dbReference type="NCBI Taxonomy" id="2546227"/>
    <lineage>
        <taxon>Bacteria</taxon>
        <taxon>Pseudomonadati</taxon>
        <taxon>Pseudomonadota</taxon>
        <taxon>Alphaproteobacteria</taxon>
        <taxon>Rhodobacterales</taxon>
        <taxon>Paracoccaceae</taxon>
        <taxon>Antarcticimicrobium</taxon>
    </lineage>
</organism>
<evidence type="ECO:0000256" key="3">
    <source>
        <dbReference type="ARBA" id="ARBA00023163"/>
    </source>
</evidence>
<gene>
    <name evidence="6" type="ORF">E1B25_11135</name>
</gene>
<evidence type="ECO:0000256" key="1">
    <source>
        <dbReference type="ARBA" id="ARBA00023015"/>
    </source>
</evidence>
<evidence type="ECO:0000256" key="4">
    <source>
        <dbReference type="PROSITE-ProRule" id="PRU00335"/>
    </source>
</evidence>